<dbReference type="PANTHER" id="PTHR48080:SF2">
    <property type="entry name" value="D-GALACTONATE DEHYDRATASE"/>
    <property type="match status" value="1"/>
</dbReference>
<dbReference type="Pfam" id="PF13378">
    <property type="entry name" value="MR_MLE_C"/>
    <property type="match status" value="1"/>
</dbReference>
<protein>
    <recommendedName>
        <fullName evidence="2">Mandelate racemase/muconate lactonizing enzyme C-terminal domain-containing protein</fullName>
    </recommendedName>
</protein>
<dbReference type="SUPFAM" id="SSF51604">
    <property type="entry name" value="Enolase C-terminal domain-like"/>
    <property type="match status" value="1"/>
</dbReference>
<dbReference type="InterPro" id="IPR013341">
    <property type="entry name" value="Mandelate_racemase_N_dom"/>
</dbReference>
<dbReference type="SMART" id="SM00922">
    <property type="entry name" value="MR_MLE"/>
    <property type="match status" value="1"/>
</dbReference>
<dbReference type="InterPro" id="IPR013342">
    <property type="entry name" value="Mandelate_racemase_C"/>
</dbReference>
<sequence>MKITGIQTLRLDEFSNVLWVTIHTDEGVSGLGETFFGAKAVEAYIHETAAPKLLGRDPLQIERIASDLMPYVGFSGSGAETRGRSAIDVALWDLFGKVSEQPVFQLLGGLARNKIRTYNTCAGYRYVRSHPDWDTSDWGLESPSEGPYEDLDAFLNRADELALDLLEQGITGMKIWPFDHAAKDTDGYYISNRSLDRCLEPFRKIRKAVGDKMDIMVELHSLWRLPAALKIAEALEPYNPYWYEDPVRMDSLPALSRFAEATRVPVCASETIAGRWGYRDLIESHAPGILMPDIVWCGGLTEAKKISTFGETYHLPIAPHDCTGPVAFMAAVHLSMNATNALVQESV</sequence>
<dbReference type="PANTHER" id="PTHR48080">
    <property type="entry name" value="D-GALACTONATE DEHYDRATASE-RELATED"/>
    <property type="match status" value="1"/>
</dbReference>
<dbReference type="InterPro" id="IPR029017">
    <property type="entry name" value="Enolase-like_N"/>
</dbReference>
<dbReference type="Pfam" id="PF02746">
    <property type="entry name" value="MR_MLE_N"/>
    <property type="match status" value="1"/>
</dbReference>
<keyword evidence="1" id="KW-0456">Lyase</keyword>
<dbReference type="Gene3D" id="3.20.20.120">
    <property type="entry name" value="Enolase-like C-terminal domain"/>
    <property type="match status" value="1"/>
</dbReference>
<reference evidence="3" key="1">
    <citation type="submission" date="2018-05" db="EMBL/GenBank/DDBJ databases">
        <authorList>
            <person name="Lanie J.A."/>
            <person name="Ng W.-L."/>
            <person name="Kazmierczak K.M."/>
            <person name="Andrzejewski T.M."/>
            <person name="Davidsen T.M."/>
            <person name="Wayne K.J."/>
            <person name="Tettelin H."/>
            <person name="Glass J.I."/>
            <person name="Rusch D."/>
            <person name="Podicherti R."/>
            <person name="Tsui H.-C.T."/>
            <person name="Winkler M.E."/>
        </authorList>
    </citation>
    <scope>NUCLEOTIDE SEQUENCE</scope>
</reference>
<dbReference type="InterPro" id="IPR029065">
    <property type="entry name" value="Enolase_C-like"/>
</dbReference>
<proteinExistence type="predicted"/>
<evidence type="ECO:0000313" key="3">
    <source>
        <dbReference type="EMBL" id="SUZ55325.1"/>
    </source>
</evidence>
<dbReference type="SFLD" id="SFLDG00179">
    <property type="entry name" value="mandelate_racemase"/>
    <property type="match status" value="1"/>
</dbReference>
<dbReference type="Gene3D" id="3.30.390.10">
    <property type="entry name" value="Enolase-like, N-terminal domain"/>
    <property type="match status" value="1"/>
</dbReference>
<evidence type="ECO:0000259" key="2">
    <source>
        <dbReference type="SMART" id="SM00922"/>
    </source>
</evidence>
<dbReference type="GO" id="GO:0016829">
    <property type="term" value="F:lyase activity"/>
    <property type="evidence" value="ECO:0007669"/>
    <property type="project" value="UniProtKB-KW"/>
</dbReference>
<feature type="domain" description="Mandelate racemase/muconate lactonizing enzyme C-terminal" evidence="2">
    <location>
        <begin position="155"/>
        <end position="265"/>
    </location>
</feature>
<feature type="non-terminal residue" evidence="3">
    <location>
        <position position="347"/>
    </location>
</feature>
<dbReference type="SFLD" id="SFLDS00001">
    <property type="entry name" value="Enolase"/>
    <property type="match status" value="1"/>
</dbReference>
<organism evidence="3">
    <name type="scientific">marine metagenome</name>
    <dbReference type="NCBI Taxonomy" id="408172"/>
    <lineage>
        <taxon>unclassified sequences</taxon>
        <taxon>metagenomes</taxon>
        <taxon>ecological metagenomes</taxon>
    </lineage>
</organism>
<dbReference type="InterPro" id="IPR034593">
    <property type="entry name" value="DgoD-like"/>
</dbReference>
<dbReference type="InterPro" id="IPR036849">
    <property type="entry name" value="Enolase-like_C_sf"/>
</dbReference>
<dbReference type="AlphaFoldDB" id="A0A381NL71"/>
<dbReference type="EMBL" id="UINC01000440">
    <property type="protein sequence ID" value="SUZ55325.1"/>
    <property type="molecule type" value="Genomic_DNA"/>
</dbReference>
<evidence type="ECO:0000256" key="1">
    <source>
        <dbReference type="ARBA" id="ARBA00023239"/>
    </source>
</evidence>
<dbReference type="SUPFAM" id="SSF54826">
    <property type="entry name" value="Enolase N-terminal domain-like"/>
    <property type="match status" value="1"/>
</dbReference>
<accession>A0A381NL71</accession>
<gene>
    <name evidence="3" type="ORF">METZ01_LOCUS8179</name>
</gene>
<dbReference type="CDD" id="cd03316">
    <property type="entry name" value="MR_like"/>
    <property type="match status" value="1"/>
</dbReference>
<name>A0A381NL71_9ZZZZ</name>